<evidence type="ECO:0000313" key="4">
    <source>
        <dbReference type="Ensembl" id="ENSACOP00000012767.1"/>
    </source>
</evidence>
<dbReference type="InterPro" id="IPR055297">
    <property type="entry name" value="NEBU/NEBL"/>
</dbReference>
<dbReference type="SMART" id="SM00227">
    <property type="entry name" value="NEBU"/>
    <property type="match status" value="4"/>
</dbReference>
<keyword evidence="3" id="KW-0472">Membrane</keyword>
<dbReference type="Pfam" id="PF00880">
    <property type="entry name" value="Nebulin"/>
    <property type="match status" value="1"/>
</dbReference>
<dbReference type="InterPro" id="IPR000900">
    <property type="entry name" value="Nebulin_repeat"/>
</dbReference>
<feature type="transmembrane region" description="Helical" evidence="3">
    <location>
        <begin position="88"/>
        <end position="115"/>
    </location>
</feature>
<accession>A0A8B9FVB1</accession>
<keyword evidence="2" id="KW-0009">Actin-binding</keyword>
<dbReference type="Ensembl" id="ENSACOT00000013215.1">
    <property type="protein sequence ID" value="ENSACOP00000012767.1"/>
    <property type="gene ID" value="ENSACOG00000008700.1"/>
</dbReference>
<proteinExistence type="predicted"/>
<evidence type="ECO:0000256" key="3">
    <source>
        <dbReference type="SAM" id="Phobius"/>
    </source>
</evidence>
<keyword evidence="5" id="KW-1185">Reference proteome</keyword>
<dbReference type="PANTHER" id="PTHR11039:SF48">
    <property type="entry name" value="NEBULETTE"/>
    <property type="match status" value="1"/>
</dbReference>
<reference evidence="4" key="1">
    <citation type="submission" date="2025-08" db="UniProtKB">
        <authorList>
            <consortium name="Ensembl"/>
        </authorList>
    </citation>
    <scope>IDENTIFICATION</scope>
</reference>
<organism evidence="4 5">
    <name type="scientific">Amazona collaria</name>
    <name type="common">yellow-billed parrot</name>
    <dbReference type="NCBI Taxonomy" id="241587"/>
    <lineage>
        <taxon>Eukaryota</taxon>
        <taxon>Metazoa</taxon>
        <taxon>Chordata</taxon>
        <taxon>Craniata</taxon>
        <taxon>Vertebrata</taxon>
        <taxon>Euteleostomi</taxon>
        <taxon>Archelosauria</taxon>
        <taxon>Archosauria</taxon>
        <taxon>Dinosauria</taxon>
        <taxon>Saurischia</taxon>
        <taxon>Theropoda</taxon>
        <taxon>Coelurosauria</taxon>
        <taxon>Aves</taxon>
        <taxon>Neognathae</taxon>
        <taxon>Neoaves</taxon>
        <taxon>Telluraves</taxon>
        <taxon>Australaves</taxon>
        <taxon>Psittaciformes</taxon>
        <taxon>Psittacidae</taxon>
        <taxon>Amazona</taxon>
    </lineage>
</organism>
<dbReference type="GO" id="GO:0071691">
    <property type="term" value="P:cardiac muscle thin filament assembly"/>
    <property type="evidence" value="ECO:0007669"/>
    <property type="project" value="TreeGrafter"/>
</dbReference>
<keyword evidence="1" id="KW-0677">Repeat</keyword>
<keyword evidence="3" id="KW-1133">Transmembrane helix</keyword>
<dbReference type="GO" id="GO:0051015">
    <property type="term" value="F:actin filament binding"/>
    <property type="evidence" value="ECO:0007669"/>
    <property type="project" value="InterPro"/>
</dbReference>
<dbReference type="PROSITE" id="PS51216">
    <property type="entry name" value="NEBULIN"/>
    <property type="match status" value="1"/>
</dbReference>
<keyword evidence="3" id="KW-0812">Transmembrane</keyword>
<dbReference type="Proteomes" id="UP000694522">
    <property type="component" value="Unplaced"/>
</dbReference>
<dbReference type="GO" id="GO:0030018">
    <property type="term" value="C:Z disc"/>
    <property type="evidence" value="ECO:0007669"/>
    <property type="project" value="InterPro"/>
</dbReference>
<reference evidence="4" key="2">
    <citation type="submission" date="2025-09" db="UniProtKB">
        <authorList>
            <consortium name="Ensembl"/>
        </authorList>
    </citation>
    <scope>IDENTIFICATION</scope>
</reference>
<dbReference type="AlphaFoldDB" id="A0A8B9FVB1"/>
<protein>
    <submittedName>
        <fullName evidence="4">Uncharacterized protein</fullName>
    </submittedName>
</protein>
<dbReference type="PANTHER" id="PTHR11039">
    <property type="entry name" value="NEBULIN"/>
    <property type="match status" value="1"/>
</dbReference>
<evidence type="ECO:0000313" key="5">
    <source>
        <dbReference type="Proteomes" id="UP000694522"/>
    </source>
</evidence>
<evidence type="ECO:0000256" key="1">
    <source>
        <dbReference type="ARBA" id="ARBA00022737"/>
    </source>
</evidence>
<evidence type="ECO:0000256" key="2">
    <source>
        <dbReference type="ARBA" id="ARBA00023203"/>
    </source>
</evidence>
<sequence length="175" mass="20037">ELRHATAISDPPELRRVKENQKNISNVQYKEQLCKATPMSVTPEMERVKKNQENVHYREQPGKATAVSVTPEIERVKKNQDNISSASLLLHSVILTILFTVNKNFIFAVVAVLQVKYSSDQRQMKGRCSVLLDTPELRHIKETQNNISMVGYFLPIIEYTKEWHLTSTGFCLPLV</sequence>
<name>A0A8B9FVB1_9PSIT</name>